<dbReference type="InterPro" id="IPR003000">
    <property type="entry name" value="Sirtuin"/>
</dbReference>
<dbReference type="GO" id="GO:0046872">
    <property type="term" value="F:metal ion binding"/>
    <property type="evidence" value="ECO:0007669"/>
    <property type="project" value="UniProtKB-KW"/>
</dbReference>
<dbReference type="GO" id="GO:0070403">
    <property type="term" value="F:NAD+ binding"/>
    <property type="evidence" value="ECO:0007669"/>
    <property type="project" value="InterPro"/>
</dbReference>
<accession>A0A4P6HM57</accession>
<protein>
    <recommendedName>
        <fullName evidence="1">protein acetyllysine N-acetyltransferase</fullName>
        <ecNumber evidence="1">2.3.1.286</ecNumber>
    </recommendedName>
</protein>
<dbReference type="SUPFAM" id="SSF52467">
    <property type="entry name" value="DHS-like NAD/FAD-binding domain"/>
    <property type="match status" value="1"/>
</dbReference>
<dbReference type="Gene3D" id="3.30.1600.10">
    <property type="entry name" value="SIR2/SIRT2 'Small Domain"/>
    <property type="match status" value="1"/>
</dbReference>
<gene>
    <name evidence="6" type="ORF">C3Y92_14130</name>
</gene>
<dbReference type="InterPro" id="IPR050134">
    <property type="entry name" value="NAD-dep_sirtuin_deacylases"/>
</dbReference>
<organism evidence="6 7">
    <name type="scientific">Solidesulfovibrio carbinolicus</name>
    <dbReference type="NCBI Taxonomy" id="296842"/>
    <lineage>
        <taxon>Bacteria</taxon>
        <taxon>Pseudomonadati</taxon>
        <taxon>Thermodesulfobacteriota</taxon>
        <taxon>Desulfovibrionia</taxon>
        <taxon>Desulfovibrionales</taxon>
        <taxon>Desulfovibrionaceae</taxon>
        <taxon>Solidesulfovibrio</taxon>
    </lineage>
</organism>
<feature type="active site" description="Proton acceptor" evidence="4">
    <location>
        <position position="124"/>
    </location>
</feature>
<dbReference type="Gene3D" id="3.40.50.1220">
    <property type="entry name" value="TPP-binding domain"/>
    <property type="match status" value="1"/>
</dbReference>
<feature type="binding site" evidence="4">
    <location>
        <position position="135"/>
    </location>
    <ligand>
        <name>Zn(2+)</name>
        <dbReference type="ChEBI" id="CHEBI:29105"/>
    </ligand>
</feature>
<dbReference type="CDD" id="cd01407">
    <property type="entry name" value="SIR2-fam"/>
    <property type="match status" value="1"/>
</dbReference>
<dbReference type="PANTHER" id="PTHR11085">
    <property type="entry name" value="NAD-DEPENDENT PROTEIN DEACYLASE SIRTUIN-5, MITOCHONDRIAL-RELATED"/>
    <property type="match status" value="1"/>
</dbReference>
<keyword evidence="7" id="KW-1185">Reference proteome</keyword>
<dbReference type="InterPro" id="IPR026591">
    <property type="entry name" value="Sirtuin_cat_small_dom_sf"/>
</dbReference>
<dbReference type="NCBIfam" id="NF001753">
    <property type="entry name" value="PRK00481.1-3"/>
    <property type="match status" value="1"/>
</dbReference>
<dbReference type="EMBL" id="CP026538">
    <property type="protein sequence ID" value="QAZ68297.1"/>
    <property type="molecule type" value="Genomic_DNA"/>
</dbReference>
<dbReference type="OrthoDB" id="9800582at2"/>
<evidence type="ECO:0000259" key="5">
    <source>
        <dbReference type="PROSITE" id="PS50305"/>
    </source>
</evidence>
<evidence type="ECO:0000313" key="7">
    <source>
        <dbReference type="Proteomes" id="UP000293296"/>
    </source>
</evidence>
<evidence type="ECO:0000256" key="4">
    <source>
        <dbReference type="PROSITE-ProRule" id="PRU00236"/>
    </source>
</evidence>
<feature type="binding site" evidence="4">
    <location>
        <position position="132"/>
    </location>
    <ligand>
        <name>Zn(2+)</name>
        <dbReference type="ChEBI" id="CHEBI:29105"/>
    </ligand>
</feature>
<dbReference type="Pfam" id="PF02146">
    <property type="entry name" value="SIR2"/>
    <property type="match status" value="1"/>
</dbReference>
<proteinExistence type="predicted"/>
<dbReference type="InterPro" id="IPR026590">
    <property type="entry name" value="Ssirtuin_cat_dom"/>
</dbReference>
<evidence type="ECO:0000256" key="1">
    <source>
        <dbReference type="ARBA" id="ARBA00012928"/>
    </source>
</evidence>
<evidence type="ECO:0000256" key="2">
    <source>
        <dbReference type="ARBA" id="ARBA00022679"/>
    </source>
</evidence>
<dbReference type="InterPro" id="IPR029035">
    <property type="entry name" value="DHS-like_NAD/FAD-binding_dom"/>
</dbReference>
<keyword evidence="2" id="KW-0808">Transferase</keyword>
<keyword evidence="4" id="KW-0862">Zinc</keyword>
<name>A0A4P6HM57_9BACT</name>
<dbReference type="PROSITE" id="PS50305">
    <property type="entry name" value="SIRTUIN"/>
    <property type="match status" value="1"/>
</dbReference>
<evidence type="ECO:0000256" key="3">
    <source>
        <dbReference type="ARBA" id="ARBA00023027"/>
    </source>
</evidence>
<dbReference type="PANTHER" id="PTHR11085:SF11">
    <property type="entry name" value="NAD-DEPENDENT PROTEIN DEACETYLASE"/>
    <property type="match status" value="1"/>
</dbReference>
<dbReference type="KEGG" id="dcb:C3Y92_14130"/>
<evidence type="ECO:0000313" key="6">
    <source>
        <dbReference type="EMBL" id="QAZ68297.1"/>
    </source>
</evidence>
<dbReference type="Proteomes" id="UP000293296">
    <property type="component" value="Chromosome"/>
</dbReference>
<dbReference type="GO" id="GO:0017136">
    <property type="term" value="F:histone deacetylase activity, NAD-dependent"/>
    <property type="evidence" value="ECO:0007669"/>
    <property type="project" value="TreeGrafter"/>
</dbReference>
<dbReference type="AlphaFoldDB" id="A0A4P6HM57"/>
<keyword evidence="4" id="KW-0479">Metal-binding</keyword>
<reference evidence="6 7" key="1">
    <citation type="submission" date="2018-02" db="EMBL/GenBank/DDBJ databases">
        <title>Genome sequence of Desulfovibrio carbinolicus DSM 3852.</title>
        <authorList>
            <person name="Wilbanks E."/>
            <person name="Skennerton C.T."/>
            <person name="Orphan V.J."/>
        </authorList>
    </citation>
    <scope>NUCLEOTIDE SEQUENCE [LARGE SCALE GENOMIC DNA]</scope>
    <source>
        <strain evidence="6 7">DSM 3852</strain>
    </source>
</reference>
<feature type="binding site" evidence="4">
    <location>
        <position position="156"/>
    </location>
    <ligand>
        <name>Zn(2+)</name>
        <dbReference type="ChEBI" id="CHEBI:29105"/>
    </ligand>
</feature>
<feature type="domain" description="Deacetylase sirtuin-type" evidence="5">
    <location>
        <begin position="3"/>
        <end position="253"/>
    </location>
</feature>
<sequence>MEDEALAEGIEAAAALLRRARSVVALTGAGISVASGIPDFRSPGGVWERHDPMAVATAQALARDPARVWTFLREVLVMVDAAKPNPAHEALARLEAAGRLAGVVTQNIDGLHQAAGSVNVVEYHGGVRHFFCMGCGAAHDGALARRLAPQALPWRCEDCGGVVRPDIVFFGEAIALDALTKSGQLALAADVIVVAGTSGEVAPANLLPREVKARGGGVVEINLTESAYKGLADVRLKGRAEVVLPALMERVLS</sequence>
<dbReference type="RefSeq" id="WP_129353657.1">
    <property type="nucleotide sequence ID" value="NZ_CP026538.1"/>
</dbReference>
<keyword evidence="3" id="KW-0520">NAD</keyword>
<feature type="binding site" evidence="4">
    <location>
        <position position="159"/>
    </location>
    <ligand>
        <name>Zn(2+)</name>
        <dbReference type="ChEBI" id="CHEBI:29105"/>
    </ligand>
</feature>
<dbReference type="EC" id="2.3.1.286" evidence="1"/>